<dbReference type="Pfam" id="PF08814">
    <property type="entry name" value="XisH"/>
    <property type="match status" value="1"/>
</dbReference>
<evidence type="ECO:0000313" key="2">
    <source>
        <dbReference type="Proteomes" id="UP000729701"/>
    </source>
</evidence>
<dbReference type="GO" id="GO:0003676">
    <property type="term" value="F:nucleic acid binding"/>
    <property type="evidence" value="ECO:0007669"/>
    <property type="project" value="InterPro"/>
</dbReference>
<dbReference type="EMBL" id="JAHHGZ010000043">
    <property type="protein sequence ID" value="MBW4671325.1"/>
    <property type="molecule type" value="Genomic_DNA"/>
</dbReference>
<name>A0A951UZ46_9CYAN</name>
<sequence>MAVSDGIYRSFFLKSAIQFAVTELDIKLIIFDVEQEVIVQWIS</sequence>
<dbReference type="AlphaFoldDB" id="A0A951UZ46"/>
<protein>
    <submittedName>
        <fullName evidence="1">Uncharacterized protein</fullName>
    </submittedName>
</protein>
<dbReference type="InterPro" id="IPR011856">
    <property type="entry name" value="tRNA_endonuc-like_dom_sf"/>
</dbReference>
<accession>A0A951UZ46</accession>
<dbReference type="InterPro" id="IPR014919">
    <property type="entry name" value="XisH"/>
</dbReference>
<dbReference type="InterPro" id="IPR011335">
    <property type="entry name" value="Restrct_endonuc-II-like"/>
</dbReference>
<organism evidence="1 2">
    <name type="scientific">Cyanomargarita calcarea GSE-NOS-MK-12-04C</name>
    <dbReference type="NCBI Taxonomy" id="2839659"/>
    <lineage>
        <taxon>Bacteria</taxon>
        <taxon>Bacillati</taxon>
        <taxon>Cyanobacteriota</taxon>
        <taxon>Cyanophyceae</taxon>
        <taxon>Nostocales</taxon>
        <taxon>Cyanomargaritaceae</taxon>
        <taxon>Cyanomargarita</taxon>
    </lineage>
</organism>
<reference evidence="1" key="1">
    <citation type="submission" date="2021-05" db="EMBL/GenBank/DDBJ databases">
        <authorList>
            <person name="Pietrasiak N."/>
            <person name="Ward R."/>
            <person name="Stajich J.E."/>
            <person name="Kurbessoian T."/>
        </authorList>
    </citation>
    <scope>NUCLEOTIDE SEQUENCE</scope>
    <source>
        <strain evidence="1">GSE-NOS-MK-12-04C</strain>
    </source>
</reference>
<dbReference type="Gene3D" id="3.40.1350.10">
    <property type="match status" value="1"/>
</dbReference>
<dbReference type="SUPFAM" id="SSF52980">
    <property type="entry name" value="Restriction endonuclease-like"/>
    <property type="match status" value="1"/>
</dbReference>
<dbReference type="Proteomes" id="UP000729701">
    <property type="component" value="Unassembled WGS sequence"/>
</dbReference>
<gene>
    <name evidence="1" type="ORF">KME60_28860</name>
</gene>
<reference evidence="1" key="2">
    <citation type="journal article" date="2022" name="Microbiol. Resour. Announc.">
        <title>Metagenome Sequencing to Explore Phylogenomics of Terrestrial Cyanobacteria.</title>
        <authorList>
            <person name="Ward R.D."/>
            <person name="Stajich J.E."/>
            <person name="Johansen J.R."/>
            <person name="Huntemann M."/>
            <person name="Clum A."/>
            <person name="Foster B."/>
            <person name="Foster B."/>
            <person name="Roux S."/>
            <person name="Palaniappan K."/>
            <person name="Varghese N."/>
            <person name="Mukherjee S."/>
            <person name="Reddy T.B.K."/>
            <person name="Daum C."/>
            <person name="Copeland A."/>
            <person name="Chen I.A."/>
            <person name="Ivanova N.N."/>
            <person name="Kyrpides N.C."/>
            <person name="Shapiro N."/>
            <person name="Eloe-Fadrosh E.A."/>
            <person name="Pietrasiak N."/>
        </authorList>
    </citation>
    <scope>NUCLEOTIDE SEQUENCE</scope>
    <source>
        <strain evidence="1">GSE-NOS-MK-12-04C</strain>
    </source>
</reference>
<proteinExistence type="predicted"/>
<evidence type="ECO:0000313" key="1">
    <source>
        <dbReference type="EMBL" id="MBW4671325.1"/>
    </source>
</evidence>
<comment type="caution">
    <text evidence="1">The sequence shown here is derived from an EMBL/GenBank/DDBJ whole genome shotgun (WGS) entry which is preliminary data.</text>
</comment>